<dbReference type="PANTHER" id="PTHR24086:SF15">
    <property type="entry name" value="NUCLEAR HORMONE RECEPTOR FTZ-F1"/>
    <property type="match status" value="1"/>
</dbReference>
<dbReference type="PROSITE" id="PS00031">
    <property type="entry name" value="NUCLEAR_REC_DBD_1"/>
    <property type="match status" value="1"/>
</dbReference>
<dbReference type="SUPFAM" id="SSF57716">
    <property type="entry name" value="Glucocorticoid receptor-like (DNA-binding domain)"/>
    <property type="match status" value="1"/>
</dbReference>
<dbReference type="SMART" id="SM00399">
    <property type="entry name" value="ZnF_C4"/>
    <property type="match status" value="1"/>
</dbReference>
<dbReference type="Gene3D" id="1.10.565.10">
    <property type="entry name" value="Retinoid X Receptor"/>
    <property type="match status" value="1"/>
</dbReference>
<keyword evidence="3" id="KW-0863">Zinc-finger</keyword>
<gene>
    <name evidence="11" type="ORF">HPBE_LOCUS10531</name>
</gene>
<evidence type="ECO:0000313" key="12">
    <source>
        <dbReference type="Proteomes" id="UP000050761"/>
    </source>
</evidence>
<dbReference type="InterPro" id="IPR013088">
    <property type="entry name" value="Znf_NHR/GATA"/>
</dbReference>
<organism evidence="11">
    <name type="scientific">Heligmosomoides polygyrus</name>
    <name type="common">Parasitic roundworm</name>
    <dbReference type="NCBI Taxonomy" id="6339"/>
    <lineage>
        <taxon>Eukaryota</taxon>
        <taxon>Metazoa</taxon>
        <taxon>Ecdysozoa</taxon>
        <taxon>Nematoda</taxon>
        <taxon>Chromadorea</taxon>
        <taxon>Rhabditida</taxon>
        <taxon>Rhabditina</taxon>
        <taxon>Rhabditomorpha</taxon>
        <taxon>Strongyloidea</taxon>
        <taxon>Heligmosomidae</taxon>
        <taxon>Heligmosomoides</taxon>
    </lineage>
</organism>
<evidence type="ECO:0000256" key="4">
    <source>
        <dbReference type="ARBA" id="ARBA00022833"/>
    </source>
</evidence>
<dbReference type="InterPro" id="IPR001628">
    <property type="entry name" value="Znf_hrmn_rcpt"/>
</dbReference>
<dbReference type="OrthoDB" id="5771769at2759"/>
<keyword evidence="4" id="KW-0862">Zinc</keyword>
<keyword evidence="9" id="KW-0539">Nucleus</keyword>
<feature type="domain" description="Nuclear receptor" evidence="10">
    <location>
        <begin position="14"/>
        <end position="89"/>
    </location>
</feature>
<evidence type="ECO:0000256" key="5">
    <source>
        <dbReference type="ARBA" id="ARBA00023015"/>
    </source>
</evidence>
<dbReference type="PROSITE" id="PS51030">
    <property type="entry name" value="NUCLEAR_REC_DBD_2"/>
    <property type="match status" value="1"/>
</dbReference>
<dbReference type="GO" id="GO:0090575">
    <property type="term" value="C:RNA polymerase II transcription regulator complex"/>
    <property type="evidence" value="ECO:0007669"/>
    <property type="project" value="TreeGrafter"/>
</dbReference>
<dbReference type="InterPro" id="IPR035500">
    <property type="entry name" value="NHR-like_dom_sf"/>
</dbReference>
<comment type="subcellular location">
    <subcellularLocation>
        <location evidence="1">Nucleus</location>
    </subcellularLocation>
</comment>
<keyword evidence="2" id="KW-0479">Metal-binding</keyword>
<accession>A0A3P7ZMV4</accession>
<keyword evidence="8" id="KW-0675">Receptor</keyword>
<proteinExistence type="predicted"/>
<reference evidence="11 12" key="1">
    <citation type="submission" date="2018-11" db="EMBL/GenBank/DDBJ databases">
        <authorList>
            <consortium name="Pathogen Informatics"/>
        </authorList>
    </citation>
    <scope>NUCLEOTIDE SEQUENCE [LARGE SCALE GENOMIC DNA]</scope>
</reference>
<dbReference type="GO" id="GO:0009888">
    <property type="term" value="P:tissue development"/>
    <property type="evidence" value="ECO:0007669"/>
    <property type="project" value="TreeGrafter"/>
</dbReference>
<evidence type="ECO:0000256" key="7">
    <source>
        <dbReference type="ARBA" id="ARBA00023163"/>
    </source>
</evidence>
<sequence>MVGVDTVLKPALEAEACPVCGDRVSGYHYGLLTCESCKGFFKRTVQNKKHYQCSADSSCHVDKTCRKRCPSCRFAKCMAEGMKVEAVREDRMRGGRNKFGSYYKRDRAARMQRIALRGSTPQAHSGAFYSTHPPMDHQVTSSTPDQSPHIHYFDGNNHKVKTEYDAMLQSPTLSSSTPSQQISDFIIHRPNPYMPDSDSLAALLGQSIDDPLLRSQAFPIYPTIKPEPFDYTEQYLPAPLADYSAFHTPVSYSTMITSNSITRSVSSSGSSRSSPVLPVCPIPTEKTVDAFYISSNEMELLLRALPDSPRILSILHKVDKVDPFTYSMSVVEANLNELVTWAKNAPYFPQLEVREIPAFLLYSLCLFATSVMGMLGGERRMEDQMMMLQSSWASIHIIDVSYAVLKGEISNVVKLPNGVDSSDAIRHCLLRKTKAGDFSLPTGLIALMGYHVHIHKWTELIGRLHALGFDRCDYAAFKFLALYQKIEDQGKSDQPASVAQRGGQLSFGVQLKNSHHILKARQSLLASWGAYRGAANATLLPHYDVFVQMKTLAQASQHFLMERSIAGEIGLPLLSEMLNPVVNRSIPNYVR</sequence>
<dbReference type="CDD" id="cd07167">
    <property type="entry name" value="NR_DBD_Lrh-1_like"/>
    <property type="match status" value="1"/>
</dbReference>
<dbReference type="PRINTS" id="PR00047">
    <property type="entry name" value="STROIDFINGER"/>
</dbReference>
<dbReference type="WBParaSite" id="HPBE_0001053001-mRNA-1">
    <property type="protein sequence ID" value="HPBE_0001053001-mRNA-1"/>
    <property type="gene ID" value="HPBE_0001053001"/>
</dbReference>
<dbReference type="GO" id="GO:0009755">
    <property type="term" value="P:hormone-mediated signaling pathway"/>
    <property type="evidence" value="ECO:0007669"/>
    <property type="project" value="TreeGrafter"/>
</dbReference>
<protein>
    <submittedName>
        <fullName evidence="13">Nuclear receptor domain-containing protein</fullName>
    </submittedName>
</protein>
<dbReference type="AlphaFoldDB" id="A0A3P7ZMV4"/>
<dbReference type="Gene3D" id="3.30.50.10">
    <property type="entry name" value="Erythroid Transcription Factor GATA-1, subunit A"/>
    <property type="match status" value="1"/>
</dbReference>
<dbReference type="GO" id="GO:0004879">
    <property type="term" value="F:nuclear receptor activity"/>
    <property type="evidence" value="ECO:0007669"/>
    <property type="project" value="InterPro"/>
</dbReference>
<keyword evidence="5" id="KW-0805">Transcription regulation</keyword>
<evidence type="ECO:0000256" key="9">
    <source>
        <dbReference type="ARBA" id="ARBA00023242"/>
    </source>
</evidence>
<dbReference type="InterPro" id="IPR016355">
    <property type="entry name" value="NR5-like"/>
</dbReference>
<evidence type="ECO:0000256" key="1">
    <source>
        <dbReference type="ARBA" id="ARBA00004123"/>
    </source>
</evidence>
<keyword evidence="7" id="KW-0804">Transcription</keyword>
<evidence type="ECO:0000256" key="3">
    <source>
        <dbReference type="ARBA" id="ARBA00022771"/>
    </source>
</evidence>
<dbReference type="FunFam" id="3.30.50.10:FF:000006">
    <property type="entry name" value="Nuclear receptor subfamily 5 group A member"/>
    <property type="match status" value="1"/>
</dbReference>
<evidence type="ECO:0000259" key="10">
    <source>
        <dbReference type="PROSITE" id="PS51030"/>
    </source>
</evidence>
<dbReference type="SUPFAM" id="SSF48508">
    <property type="entry name" value="Nuclear receptor ligand-binding domain"/>
    <property type="match status" value="1"/>
</dbReference>
<keyword evidence="6" id="KW-0238">DNA-binding</keyword>
<dbReference type="PANTHER" id="PTHR24086">
    <property type="entry name" value="NUCLEAR RECEPTOR SUBFAMILY 5 GROUP A"/>
    <property type="match status" value="1"/>
</dbReference>
<dbReference type="EMBL" id="UZAH01026793">
    <property type="protein sequence ID" value="VDO85394.1"/>
    <property type="molecule type" value="Genomic_DNA"/>
</dbReference>
<dbReference type="GO" id="GO:0000978">
    <property type="term" value="F:RNA polymerase II cis-regulatory region sequence-specific DNA binding"/>
    <property type="evidence" value="ECO:0007669"/>
    <property type="project" value="TreeGrafter"/>
</dbReference>
<evidence type="ECO:0000256" key="2">
    <source>
        <dbReference type="ARBA" id="ARBA00022723"/>
    </source>
</evidence>
<evidence type="ECO:0000256" key="8">
    <source>
        <dbReference type="ARBA" id="ARBA00023170"/>
    </source>
</evidence>
<evidence type="ECO:0000313" key="11">
    <source>
        <dbReference type="EMBL" id="VDO85394.1"/>
    </source>
</evidence>
<dbReference type="InterPro" id="IPR001723">
    <property type="entry name" value="Nuclear_hrmn_rcpt"/>
</dbReference>
<keyword evidence="12" id="KW-1185">Reference proteome</keyword>
<name>A0A3P7ZMV4_HELPZ</name>
<evidence type="ECO:0000256" key="6">
    <source>
        <dbReference type="ARBA" id="ARBA00023125"/>
    </source>
</evidence>
<dbReference type="Pfam" id="PF00105">
    <property type="entry name" value="zf-C4"/>
    <property type="match status" value="1"/>
</dbReference>
<dbReference type="PRINTS" id="PR00398">
    <property type="entry name" value="STRDHORMONER"/>
</dbReference>
<evidence type="ECO:0000313" key="13">
    <source>
        <dbReference type="WBParaSite" id="HPBE_0001053001-mRNA-1"/>
    </source>
</evidence>
<dbReference type="Proteomes" id="UP000050761">
    <property type="component" value="Unassembled WGS sequence"/>
</dbReference>
<dbReference type="GO" id="GO:0008270">
    <property type="term" value="F:zinc ion binding"/>
    <property type="evidence" value="ECO:0007669"/>
    <property type="project" value="UniProtKB-KW"/>
</dbReference>
<reference evidence="13" key="2">
    <citation type="submission" date="2019-09" db="UniProtKB">
        <authorList>
            <consortium name="WormBaseParasite"/>
        </authorList>
    </citation>
    <scope>IDENTIFICATION</scope>
</reference>